<evidence type="ECO:0000313" key="2">
    <source>
        <dbReference type="Proteomes" id="UP001317742"/>
    </source>
</evidence>
<protein>
    <submittedName>
        <fullName evidence="1">Uncharacterized protein</fullName>
    </submittedName>
</protein>
<evidence type="ECO:0000313" key="1">
    <source>
        <dbReference type="EMBL" id="BDQ38463.1"/>
    </source>
</evidence>
<organism evidence="1 2">
    <name type="scientific">Pseudodesulfovibrio nedwellii</name>
    <dbReference type="NCBI Taxonomy" id="2973072"/>
    <lineage>
        <taxon>Bacteria</taxon>
        <taxon>Pseudomonadati</taxon>
        <taxon>Thermodesulfobacteriota</taxon>
        <taxon>Desulfovibrionia</taxon>
        <taxon>Desulfovibrionales</taxon>
        <taxon>Desulfovibrionaceae</taxon>
    </lineage>
</organism>
<reference evidence="1 2" key="1">
    <citation type="submission" date="2022-08" db="EMBL/GenBank/DDBJ databases">
        <title>Genome Sequence of the sulphate-reducing bacterium, Pseudodesulfovibrio sp. SYK.</title>
        <authorList>
            <person name="Kondo R."/>
            <person name="Kataoka T."/>
        </authorList>
    </citation>
    <scope>NUCLEOTIDE SEQUENCE [LARGE SCALE GENOMIC DNA]</scope>
    <source>
        <strain evidence="1 2">SYK</strain>
    </source>
</reference>
<dbReference type="Proteomes" id="UP001317742">
    <property type="component" value="Chromosome"/>
</dbReference>
<gene>
    <name evidence="1" type="ORF">SYK_28230</name>
</gene>
<proteinExistence type="predicted"/>
<accession>A0ABN6S8E5</accession>
<dbReference type="EMBL" id="AP026709">
    <property type="protein sequence ID" value="BDQ38463.1"/>
    <property type="molecule type" value="Genomic_DNA"/>
</dbReference>
<keyword evidence="2" id="KW-1185">Reference proteome</keyword>
<name>A0ABN6S8E5_9BACT</name>
<sequence length="76" mass="9077">MPIRFRRETIGASFFEWDRGNVYRVIYFINTLGEHRFFGRTRDASFVQSKKIEEMPTWPMKGCVEIIDAIVVIKFK</sequence>